<reference evidence="2" key="2">
    <citation type="submission" date="2020-09" db="EMBL/GenBank/DDBJ databases">
        <authorList>
            <person name="Sun Q."/>
            <person name="Zhou Y."/>
        </authorList>
    </citation>
    <scope>NUCLEOTIDE SEQUENCE</scope>
    <source>
        <strain evidence="2">CGMCC 1.10749</strain>
    </source>
</reference>
<proteinExistence type="predicted"/>
<evidence type="ECO:0008006" key="4">
    <source>
        <dbReference type="Google" id="ProtNLM"/>
    </source>
</evidence>
<feature type="region of interest" description="Disordered" evidence="1">
    <location>
        <begin position="42"/>
        <end position="61"/>
    </location>
</feature>
<evidence type="ECO:0000313" key="2">
    <source>
        <dbReference type="EMBL" id="GGB74022.1"/>
    </source>
</evidence>
<accession>A0A8H9FRI0</accession>
<dbReference type="Proteomes" id="UP000628079">
    <property type="component" value="Unassembled WGS sequence"/>
</dbReference>
<name>A0A8H9FRI0_9MICO</name>
<reference evidence="2" key="1">
    <citation type="journal article" date="2014" name="Int. J. Syst. Evol. Microbiol.">
        <title>Complete genome sequence of Corynebacterium casei LMG S-19264T (=DSM 44701T), isolated from a smear-ripened cheese.</title>
        <authorList>
            <consortium name="US DOE Joint Genome Institute (JGI-PGF)"/>
            <person name="Walter F."/>
            <person name="Albersmeier A."/>
            <person name="Kalinowski J."/>
            <person name="Ruckert C."/>
        </authorList>
    </citation>
    <scope>NUCLEOTIDE SEQUENCE</scope>
    <source>
        <strain evidence="2">CGMCC 1.10749</strain>
    </source>
</reference>
<organism evidence="2 3">
    <name type="scientific">Knoellia flava</name>
    <dbReference type="NCBI Taxonomy" id="913969"/>
    <lineage>
        <taxon>Bacteria</taxon>
        <taxon>Bacillati</taxon>
        <taxon>Actinomycetota</taxon>
        <taxon>Actinomycetes</taxon>
        <taxon>Micrococcales</taxon>
        <taxon>Intrasporangiaceae</taxon>
        <taxon>Knoellia</taxon>
    </lineage>
</organism>
<dbReference type="AlphaFoldDB" id="A0A8H9FRI0"/>
<sequence>MGEMSAEVDAERWLIVDGRRWRRQDPALPEDVAERLLSHLGRGRSGVRAAKQAGQDPAPSRLRVDLAKHGLGERGTPWWDQDDAERRRRWEEALRDLDGLDD</sequence>
<protein>
    <recommendedName>
        <fullName evidence="4">Biopolymer transporter Tol</fullName>
    </recommendedName>
</protein>
<comment type="caution">
    <text evidence="2">The sequence shown here is derived from an EMBL/GenBank/DDBJ whole genome shotgun (WGS) entry which is preliminary data.</text>
</comment>
<evidence type="ECO:0000313" key="3">
    <source>
        <dbReference type="Proteomes" id="UP000628079"/>
    </source>
</evidence>
<dbReference type="EMBL" id="BMEA01000001">
    <property type="protein sequence ID" value="GGB74022.1"/>
    <property type="molecule type" value="Genomic_DNA"/>
</dbReference>
<gene>
    <name evidence="2" type="ORF">GCM10011314_11850</name>
</gene>
<evidence type="ECO:0000256" key="1">
    <source>
        <dbReference type="SAM" id="MobiDB-lite"/>
    </source>
</evidence>